<gene>
    <name evidence="2" type="ORF">Csa_4G026810</name>
</gene>
<keyword evidence="1" id="KW-1133">Transmembrane helix</keyword>
<keyword evidence="1" id="KW-0812">Transmembrane</keyword>
<name>A0A0A0KWE7_CUCSA</name>
<dbReference type="Proteomes" id="UP000029981">
    <property type="component" value="Chromosome 4"/>
</dbReference>
<keyword evidence="1" id="KW-0472">Membrane</keyword>
<proteinExistence type="predicted"/>
<feature type="transmembrane region" description="Helical" evidence="1">
    <location>
        <begin position="109"/>
        <end position="127"/>
    </location>
</feature>
<reference evidence="2 3" key="3">
    <citation type="journal article" date="2010" name="BMC Genomics">
        <title>Transcriptome sequencing and comparative analysis of cucumber flowers with different sex types.</title>
        <authorList>
            <person name="Guo S."/>
            <person name="Zheng Y."/>
            <person name="Joung J.G."/>
            <person name="Liu S."/>
            <person name="Zhang Z."/>
            <person name="Crasta O.R."/>
            <person name="Sobral B.W."/>
            <person name="Xu Y."/>
            <person name="Huang S."/>
            <person name="Fei Z."/>
        </authorList>
    </citation>
    <scope>NUCLEOTIDE SEQUENCE [LARGE SCALE GENOMIC DNA]</scope>
    <source>
        <strain evidence="3">cv. 9930</strain>
    </source>
</reference>
<evidence type="ECO:0000256" key="1">
    <source>
        <dbReference type="SAM" id="Phobius"/>
    </source>
</evidence>
<evidence type="ECO:0000313" key="3">
    <source>
        <dbReference type="Proteomes" id="UP000029981"/>
    </source>
</evidence>
<protein>
    <submittedName>
        <fullName evidence="2">Uncharacterized protein</fullName>
    </submittedName>
</protein>
<organism evidence="2 3">
    <name type="scientific">Cucumis sativus</name>
    <name type="common">Cucumber</name>
    <dbReference type="NCBI Taxonomy" id="3659"/>
    <lineage>
        <taxon>Eukaryota</taxon>
        <taxon>Viridiplantae</taxon>
        <taxon>Streptophyta</taxon>
        <taxon>Embryophyta</taxon>
        <taxon>Tracheophyta</taxon>
        <taxon>Spermatophyta</taxon>
        <taxon>Magnoliopsida</taxon>
        <taxon>eudicotyledons</taxon>
        <taxon>Gunneridae</taxon>
        <taxon>Pentapetalae</taxon>
        <taxon>rosids</taxon>
        <taxon>fabids</taxon>
        <taxon>Cucurbitales</taxon>
        <taxon>Cucurbitaceae</taxon>
        <taxon>Benincaseae</taxon>
        <taxon>Cucumis</taxon>
    </lineage>
</organism>
<keyword evidence="3" id="KW-1185">Reference proteome</keyword>
<dbReference type="Gramene" id="KGN53204">
    <property type="protein sequence ID" value="KGN53204"/>
    <property type="gene ID" value="Csa_4G026810"/>
</dbReference>
<reference evidence="2 3" key="1">
    <citation type="journal article" date="2009" name="Nat. Genet.">
        <title>The genome of the cucumber, Cucumis sativus L.</title>
        <authorList>
            <person name="Huang S."/>
            <person name="Li R."/>
            <person name="Zhang Z."/>
            <person name="Li L."/>
            <person name="Gu X."/>
            <person name="Fan W."/>
            <person name="Lucas W.J."/>
            <person name="Wang X."/>
            <person name="Xie B."/>
            <person name="Ni P."/>
            <person name="Ren Y."/>
            <person name="Zhu H."/>
            <person name="Li J."/>
            <person name="Lin K."/>
            <person name="Jin W."/>
            <person name="Fei Z."/>
            <person name="Li G."/>
            <person name="Staub J."/>
            <person name="Kilian A."/>
            <person name="van der Vossen E.A."/>
            <person name="Wu Y."/>
            <person name="Guo J."/>
            <person name="He J."/>
            <person name="Jia Z."/>
            <person name="Ren Y."/>
            <person name="Tian G."/>
            <person name="Lu Y."/>
            <person name="Ruan J."/>
            <person name="Qian W."/>
            <person name="Wang M."/>
            <person name="Huang Q."/>
            <person name="Li B."/>
            <person name="Xuan Z."/>
            <person name="Cao J."/>
            <person name="Asan"/>
            <person name="Wu Z."/>
            <person name="Zhang J."/>
            <person name="Cai Q."/>
            <person name="Bai Y."/>
            <person name="Zhao B."/>
            <person name="Han Y."/>
            <person name="Li Y."/>
            <person name="Li X."/>
            <person name="Wang S."/>
            <person name="Shi Q."/>
            <person name="Liu S."/>
            <person name="Cho W.K."/>
            <person name="Kim J.Y."/>
            <person name="Xu Y."/>
            <person name="Heller-Uszynska K."/>
            <person name="Miao H."/>
            <person name="Cheng Z."/>
            <person name="Zhang S."/>
            <person name="Wu J."/>
            <person name="Yang Y."/>
            <person name="Kang H."/>
            <person name="Li M."/>
            <person name="Liang H."/>
            <person name="Ren X."/>
            <person name="Shi Z."/>
            <person name="Wen M."/>
            <person name="Jian M."/>
            <person name="Yang H."/>
            <person name="Zhang G."/>
            <person name="Yang Z."/>
            <person name="Chen R."/>
            <person name="Liu S."/>
            <person name="Li J."/>
            <person name="Ma L."/>
            <person name="Liu H."/>
            <person name="Zhou Y."/>
            <person name="Zhao J."/>
            <person name="Fang X."/>
            <person name="Li G."/>
            <person name="Fang L."/>
            <person name="Li Y."/>
            <person name="Liu D."/>
            <person name="Zheng H."/>
            <person name="Zhang Y."/>
            <person name="Qin N."/>
            <person name="Li Z."/>
            <person name="Yang G."/>
            <person name="Yang S."/>
            <person name="Bolund L."/>
            <person name="Kristiansen K."/>
            <person name="Zheng H."/>
            <person name="Li S."/>
            <person name="Zhang X."/>
            <person name="Yang H."/>
            <person name="Wang J."/>
            <person name="Sun R."/>
            <person name="Zhang B."/>
            <person name="Jiang S."/>
            <person name="Wang J."/>
            <person name="Du Y."/>
            <person name="Li S."/>
        </authorList>
    </citation>
    <scope>NUCLEOTIDE SEQUENCE [LARGE SCALE GENOMIC DNA]</scope>
    <source>
        <strain evidence="3">cv. 9930</strain>
    </source>
</reference>
<reference evidence="2 3" key="4">
    <citation type="journal article" date="2011" name="BMC Genomics">
        <title>RNA-Seq improves annotation of protein-coding genes in the cucumber genome.</title>
        <authorList>
            <person name="Li Z."/>
            <person name="Zhang Z."/>
            <person name="Yan P."/>
            <person name="Huang S."/>
            <person name="Fei Z."/>
            <person name="Lin K."/>
        </authorList>
    </citation>
    <scope>NUCLEOTIDE SEQUENCE [LARGE SCALE GENOMIC DNA]</scope>
    <source>
        <strain evidence="3">cv. 9930</strain>
    </source>
</reference>
<accession>A0A0A0KWE7</accession>
<dbReference type="EMBL" id="CM002925">
    <property type="protein sequence ID" value="KGN53204.1"/>
    <property type="molecule type" value="Genomic_DNA"/>
</dbReference>
<dbReference type="AlphaFoldDB" id="A0A0A0KWE7"/>
<sequence length="133" mass="14666">MSVSLEALAMAGIDSNEWAMDAEEWERNEIDVVPPHLLADEEDDEDGDEHVTTSTISNYCFPVDGSFEGWRGRDCKADGGHGHGILGIFCSLSKVIEKRASNGMSSVRIIVRTILGFLMVMTMKIISAQRSKM</sequence>
<reference evidence="2 3" key="2">
    <citation type="journal article" date="2009" name="PLoS ONE">
        <title>An integrated genetic and cytogenetic map of the cucumber genome.</title>
        <authorList>
            <person name="Ren Y."/>
            <person name="Zhang Z."/>
            <person name="Liu J."/>
            <person name="Staub J.E."/>
            <person name="Han Y."/>
            <person name="Cheng Z."/>
            <person name="Li X."/>
            <person name="Lu J."/>
            <person name="Miao H."/>
            <person name="Kang H."/>
            <person name="Xie B."/>
            <person name="Gu X."/>
            <person name="Wang X."/>
            <person name="Du Y."/>
            <person name="Jin W."/>
            <person name="Huang S."/>
        </authorList>
    </citation>
    <scope>NUCLEOTIDE SEQUENCE [LARGE SCALE GENOMIC DNA]</scope>
    <source>
        <strain evidence="3">cv. 9930</strain>
    </source>
</reference>
<evidence type="ECO:0000313" key="2">
    <source>
        <dbReference type="EMBL" id="KGN53204.1"/>
    </source>
</evidence>